<keyword evidence="12" id="KW-1185">Reference proteome</keyword>
<comment type="function">
    <text evidence="8">DNA polymerase III is a complex, multichain enzyme responsible for most of the replicative synthesis in bacteria. This DNA polymerase also exhibits 3' to 5' exonuclease activity.</text>
</comment>
<dbReference type="InterPro" id="IPR045085">
    <property type="entry name" value="HLD_clamp_pol_III_gamma_tau"/>
</dbReference>
<keyword evidence="6 8" id="KW-0239">DNA-directed DNA polymerase</keyword>
<dbReference type="CDD" id="cd00009">
    <property type="entry name" value="AAA"/>
    <property type="match status" value="1"/>
</dbReference>
<dbReference type="GO" id="GO:0009360">
    <property type="term" value="C:DNA polymerase III complex"/>
    <property type="evidence" value="ECO:0007669"/>
    <property type="project" value="InterPro"/>
</dbReference>
<dbReference type="AlphaFoldDB" id="A0A1X7KS45"/>
<dbReference type="PANTHER" id="PTHR11669">
    <property type="entry name" value="REPLICATION FACTOR C / DNA POLYMERASE III GAMMA-TAU SUBUNIT"/>
    <property type="match status" value="1"/>
</dbReference>
<organism evidence="11 12">
    <name type="scientific">Dethiosulfovibrio salsuginis</name>
    <dbReference type="NCBI Taxonomy" id="561720"/>
    <lineage>
        <taxon>Bacteria</taxon>
        <taxon>Thermotogati</taxon>
        <taxon>Synergistota</taxon>
        <taxon>Synergistia</taxon>
        <taxon>Synergistales</taxon>
        <taxon>Dethiosulfovibrionaceae</taxon>
        <taxon>Dethiosulfovibrio</taxon>
    </lineage>
</organism>
<dbReference type="InterPro" id="IPR012763">
    <property type="entry name" value="DNA_pol_III_sug/sutau_N"/>
</dbReference>
<evidence type="ECO:0000256" key="5">
    <source>
        <dbReference type="ARBA" id="ARBA00022840"/>
    </source>
</evidence>
<dbReference type="GO" id="GO:0005524">
    <property type="term" value="F:ATP binding"/>
    <property type="evidence" value="ECO:0007669"/>
    <property type="project" value="UniProtKB-KW"/>
</dbReference>
<dbReference type="GO" id="GO:0003887">
    <property type="term" value="F:DNA-directed DNA polymerase activity"/>
    <property type="evidence" value="ECO:0007669"/>
    <property type="project" value="UniProtKB-KW"/>
</dbReference>
<dbReference type="EMBL" id="FXBB01000034">
    <property type="protein sequence ID" value="SMG43685.1"/>
    <property type="molecule type" value="Genomic_DNA"/>
</dbReference>
<keyword evidence="8" id="KW-0548">Nucleotidyltransferase</keyword>
<proteinExistence type="inferred from homology"/>
<feature type="domain" description="AAA+ ATPase" evidence="10">
    <location>
        <begin position="36"/>
        <end position="194"/>
    </location>
</feature>
<dbReference type="FunFam" id="3.40.50.300:FF:000014">
    <property type="entry name" value="DNA polymerase III subunit gamma/tau"/>
    <property type="match status" value="1"/>
</dbReference>
<keyword evidence="8" id="KW-0235">DNA replication</keyword>
<dbReference type="PANTHER" id="PTHR11669:SF0">
    <property type="entry name" value="PROTEIN STICHEL-LIKE 2"/>
    <property type="match status" value="1"/>
</dbReference>
<dbReference type="SMART" id="SM00382">
    <property type="entry name" value="AAA"/>
    <property type="match status" value="1"/>
</dbReference>
<name>A0A1X7KS45_9BACT</name>
<sequence>MYLSLYRRYRPQSFGDVTGQDRAVSVISQAVKKGNVGHAYLFSGPRGCGKTTVARIFAKAVNCENPSEDGEPCNVCKSCVSITEGNCLDVVEIDGASNNRVDEIRDLKSHVGLASFSCPWKVYIVDEVHMLSIGAFNALLKTLEEPPESVLFILATTEPFKVPVTIRSRCQHIPFHSIAMEDMVERIRLVATSEGLDCQDEAVWEIARQADGGLRDGLSLLEQAMALSKGELSLASVEKLTGGGSHGELCRWVKGFSPEMGSESLVALDDMFLRGASVERVLSGLYRIFRDLWIVSRWGDKGLGALNPSPWEKDFIKETVSRWDEGFFRNMMDLCGSLIPQCRRGLRKDVFSGMMVSAMIPSSPQRKVPTAEVPKVDDKKDVHTKPEVLPVSVPVADPEWDPSKTPPLFSHFGDIPHIVSALAFCSISRENSIYTVNVPDDRPYSFEMLSGDRTAYMLQSALADEGWEGALSLVWRDRVRNFPSLSSINSPDLPVSTVDDQNSDGAPHEEGSEEEGPIQEERGVLRALKMVRSQVSGEVLYFRKDEEADREDDVEVE</sequence>
<dbReference type="CDD" id="cd18137">
    <property type="entry name" value="HLD_clamp_pol_III_gamma_tau"/>
    <property type="match status" value="1"/>
</dbReference>
<dbReference type="InterPro" id="IPR003593">
    <property type="entry name" value="AAA+_ATPase"/>
</dbReference>
<comment type="similarity">
    <text evidence="1 8">Belongs to the DnaX/STICHEL family.</text>
</comment>
<evidence type="ECO:0000256" key="7">
    <source>
        <dbReference type="ARBA" id="ARBA00049244"/>
    </source>
</evidence>
<evidence type="ECO:0000313" key="11">
    <source>
        <dbReference type="EMBL" id="SMG43685.1"/>
    </source>
</evidence>
<evidence type="ECO:0000313" key="12">
    <source>
        <dbReference type="Proteomes" id="UP000193355"/>
    </source>
</evidence>
<dbReference type="NCBIfam" id="TIGR02397">
    <property type="entry name" value="dnaX_nterm"/>
    <property type="match status" value="1"/>
</dbReference>
<feature type="region of interest" description="Disordered" evidence="9">
    <location>
        <begin position="490"/>
        <end position="522"/>
    </location>
</feature>
<accession>A0A1X7KS45</accession>
<dbReference type="Pfam" id="PF13177">
    <property type="entry name" value="DNA_pol3_delta2"/>
    <property type="match status" value="1"/>
</dbReference>
<evidence type="ECO:0000256" key="9">
    <source>
        <dbReference type="SAM" id="MobiDB-lite"/>
    </source>
</evidence>
<evidence type="ECO:0000256" key="1">
    <source>
        <dbReference type="ARBA" id="ARBA00006360"/>
    </source>
</evidence>
<keyword evidence="5 8" id="KW-0067">ATP-binding</keyword>
<gene>
    <name evidence="8" type="primary">dnaX</name>
    <name evidence="11" type="ORF">SAMN06275492_13410</name>
</gene>
<keyword evidence="8" id="KW-0808">Transferase</keyword>
<dbReference type="EC" id="2.7.7.7" evidence="8"/>
<evidence type="ECO:0000256" key="2">
    <source>
        <dbReference type="ARBA" id="ARBA00022723"/>
    </source>
</evidence>
<dbReference type="RefSeq" id="WP_085545335.1">
    <property type="nucleotide sequence ID" value="NZ_FXBB01000034.1"/>
</dbReference>
<dbReference type="InterPro" id="IPR050238">
    <property type="entry name" value="DNA_Rep/Repair_Clamp_Loader"/>
</dbReference>
<dbReference type="OrthoDB" id="9810148at2"/>
<dbReference type="Gene3D" id="1.10.8.60">
    <property type="match status" value="1"/>
</dbReference>
<dbReference type="Gene3D" id="3.40.50.300">
    <property type="entry name" value="P-loop containing nucleotide triphosphate hydrolases"/>
    <property type="match status" value="1"/>
</dbReference>
<dbReference type="GO" id="GO:0046872">
    <property type="term" value="F:metal ion binding"/>
    <property type="evidence" value="ECO:0007669"/>
    <property type="project" value="UniProtKB-KW"/>
</dbReference>
<keyword evidence="4" id="KW-0862">Zinc</keyword>
<evidence type="ECO:0000256" key="3">
    <source>
        <dbReference type="ARBA" id="ARBA00022741"/>
    </source>
</evidence>
<evidence type="ECO:0000259" key="10">
    <source>
        <dbReference type="SMART" id="SM00382"/>
    </source>
</evidence>
<comment type="catalytic activity">
    <reaction evidence="7 8">
        <text>DNA(n) + a 2'-deoxyribonucleoside 5'-triphosphate = DNA(n+1) + diphosphate</text>
        <dbReference type="Rhea" id="RHEA:22508"/>
        <dbReference type="Rhea" id="RHEA-COMP:17339"/>
        <dbReference type="Rhea" id="RHEA-COMP:17340"/>
        <dbReference type="ChEBI" id="CHEBI:33019"/>
        <dbReference type="ChEBI" id="CHEBI:61560"/>
        <dbReference type="ChEBI" id="CHEBI:173112"/>
        <dbReference type="EC" id="2.7.7.7"/>
    </reaction>
</comment>
<protein>
    <recommendedName>
        <fullName evidence="8">DNA polymerase III subunit gamma/tau</fullName>
        <ecNumber evidence="8">2.7.7.7</ecNumber>
    </recommendedName>
</protein>
<dbReference type="InterPro" id="IPR027417">
    <property type="entry name" value="P-loop_NTPase"/>
</dbReference>
<keyword evidence="2" id="KW-0479">Metal-binding</keyword>
<dbReference type="Pfam" id="PF22608">
    <property type="entry name" value="DNAX_ATPase_lid"/>
    <property type="match status" value="1"/>
</dbReference>
<evidence type="ECO:0000256" key="6">
    <source>
        <dbReference type="ARBA" id="ARBA00022932"/>
    </source>
</evidence>
<dbReference type="GO" id="GO:0006261">
    <property type="term" value="P:DNA-templated DNA replication"/>
    <property type="evidence" value="ECO:0007669"/>
    <property type="project" value="TreeGrafter"/>
</dbReference>
<evidence type="ECO:0000256" key="8">
    <source>
        <dbReference type="RuleBase" id="RU364063"/>
    </source>
</evidence>
<evidence type="ECO:0000256" key="4">
    <source>
        <dbReference type="ARBA" id="ARBA00022833"/>
    </source>
</evidence>
<keyword evidence="3 8" id="KW-0547">Nucleotide-binding</keyword>
<dbReference type="STRING" id="561720.SAMN06275492_13410"/>
<dbReference type="Proteomes" id="UP000193355">
    <property type="component" value="Unassembled WGS sequence"/>
</dbReference>
<dbReference type="NCBIfam" id="NF004046">
    <property type="entry name" value="PRK05563.1"/>
    <property type="match status" value="1"/>
</dbReference>
<dbReference type="SUPFAM" id="SSF52540">
    <property type="entry name" value="P-loop containing nucleoside triphosphate hydrolases"/>
    <property type="match status" value="1"/>
</dbReference>
<dbReference type="FunFam" id="1.10.8.60:FF:000013">
    <property type="entry name" value="DNA polymerase III subunit gamma/tau"/>
    <property type="match status" value="1"/>
</dbReference>
<comment type="subunit">
    <text evidence="8">DNA polymerase III contains a core (composed of alpha, epsilon and theta chains) that associates with a tau subunit. This core dimerizes to form the POLIII' complex. PolIII' associates with the gamma complex (composed of gamma, delta, delta', psi and chi chains) and with the beta chain to form the complete DNA polymerase III complex.</text>
</comment>
<reference evidence="12" key="1">
    <citation type="submission" date="2017-04" db="EMBL/GenBank/DDBJ databases">
        <authorList>
            <person name="Varghese N."/>
            <person name="Submissions S."/>
        </authorList>
    </citation>
    <scope>NUCLEOTIDE SEQUENCE [LARGE SCALE GENOMIC DNA]</scope>
    <source>
        <strain evidence="12">USBA 82</strain>
    </source>
</reference>